<accession>A0A8J5E9F7</accession>
<comment type="caution">
    <text evidence="2">The sequence shown here is derived from an EMBL/GenBank/DDBJ whole genome shotgun (WGS) entry which is preliminary data.</text>
</comment>
<gene>
    <name evidence="2" type="ORF">ZIOFF_074321</name>
</gene>
<dbReference type="EMBL" id="JACMSC010000023">
    <property type="protein sequence ID" value="KAG6467805.1"/>
    <property type="molecule type" value="Genomic_DNA"/>
</dbReference>
<dbReference type="Proteomes" id="UP000734854">
    <property type="component" value="Unassembled WGS sequence"/>
</dbReference>
<feature type="transmembrane region" description="Helical" evidence="1">
    <location>
        <begin position="364"/>
        <end position="388"/>
    </location>
</feature>
<feature type="transmembrane region" description="Helical" evidence="1">
    <location>
        <begin position="266"/>
        <end position="283"/>
    </location>
</feature>
<feature type="transmembrane region" description="Helical" evidence="1">
    <location>
        <begin position="324"/>
        <end position="344"/>
    </location>
</feature>
<dbReference type="Pfam" id="PF05919">
    <property type="entry name" value="Mitovir_RNA_pol"/>
    <property type="match status" value="1"/>
</dbReference>
<keyword evidence="1" id="KW-0812">Transmembrane</keyword>
<keyword evidence="1" id="KW-0472">Membrane</keyword>
<protein>
    <submittedName>
        <fullName evidence="2">Uncharacterized protein</fullName>
    </submittedName>
</protein>
<dbReference type="AlphaFoldDB" id="A0A8J5E9F7"/>
<dbReference type="PANTHER" id="PTHR34456">
    <property type="entry name" value="MITOVIRUS RNA-DEPENDENT RNA POLYMERASE"/>
    <property type="match status" value="1"/>
</dbReference>
<organism evidence="2 3">
    <name type="scientific">Zingiber officinale</name>
    <name type="common">Ginger</name>
    <name type="synonym">Amomum zingiber</name>
    <dbReference type="NCBI Taxonomy" id="94328"/>
    <lineage>
        <taxon>Eukaryota</taxon>
        <taxon>Viridiplantae</taxon>
        <taxon>Streptophyta</taxon>
        <taxon>Embryophyta</taxon>
        <taxon>Tracheophyta</taxon>
        <taxon>Spermatophyta</taxon>
        <taxon>Magnoliopsida</taxon>
        <taxon>Liliopsida</taxon>
        <taxon>Zingiberales</taxon>
        <taxon>Zingiberaceae</taxon>
        <taxon>Zingiber</taxon>
    </lineage>
</organism>
<evidence type="ECO:0000256" key="1">
    <source>
        <dbReference type="SAM" id="Phobius"/>
    </source>
</evidence>
<dbReference type="InterPro" id="IPR008686">
    <property type="entry name" value="RNA_pol_mitovir"/>
</dbReference>
<geneLocation type="mitochondrion" evidence="2"/>
<proteinExistence type="predicted"/>
<reference evidence="2 3" key="1">
    <citation type="submission" date="2020-08" db="EMBL/GenBank/DDBJ databases">
        <title>Plant Genome Project.</title>
        <authorList>
            <person name="Zhang R.-G."/>
        </authorList>
    </citation>
    <scope>NUCLEOTIDE SEQUENCE [LARGE SCALE GENOMIC DNA]</scope>
    <source>
        <tissue evidence="2">Rhizome</tissue>
    </source>
</reference>
<sequence>MQAMFLSDIFQSTQSLRLRSGVREASCCAVRCLLHSPVLNAKKVPLSLSRGPSNESVFAGSGFRFLWTVWRLTHRLGLKVFSLFWPHGFIPGSIKNPINAEWPIKKSLDPFPDPLQFLLMRLLLSSNLYFRMLACTVHLQQYYAESKFKGSTPAVKIPLLKGISWEPTWKSTPNDDRRYRKVSSAVPNIFSSLKYELAAFASDAWIFNQKAFSWHPGMLWSRRGSISISEAKASSSILVALRAPLRGPANGAYSPLGIMCDNVFCTLYIAGLCGSYLVYLMMVPSTKKVPSIVLAGLLEVSSFDLSSATDRWPVVVLTTVMTRLFGRALSLCVVFGSLWLNVFHTHRPLCNKARYVRFQTGQPLGYYGSWALFSLSLNLMVWLAAWFVNPRRRTPFRRYALLGDDIVIADRAVAEKCRELVGIFDVSISESKSIDSSSGALEFAKQGEFKVNLTPISAKAILASSTLIGLCQLAETAIKVVSD</sequence>
<keyword evidence="2" id="KW-0496">Mitochondrion</keyword>
<evidence type="ECO:0000313" key="2">
    <source>
        <dbReference type="EMBL" id="KAG6467805.1"/>
    </source>
</evidence>
<keyword evidence="3" id="KW-1185">Reference proteome</keyword>
<keyword evidence="1" id="KW-1133">Transmembrane helix</keyword>
<evidence type="ECO:0000313" key="3">
    <source>
        <dbReference type="Proteomes" id="UP000734854"/>
    </source>
</evidence>
<name>A0A8J5E9F7_ZINOF</name>
<dbReference type="PANTHER" id="PTHR34456:SF14">
    <property type="entry name" value="MITOVIRUS RNA-DEPENDENT RNA POLYMERASE"/>
    <property type="match status" value="1"/>
</dbReference>